<dbReference type="PRINTS" id="PR01217">
    <property type="entry name" value="PRICHEXTENSN"/>
</dbReference>
<feature type="region of interest" description="Disordered" evidence="1">
    <location>
        <begin position="197"/>
        <end position="383"/>
    </location>
</feature>
<evidence type="ECO:0000313" key="2">
    <source>
        <dbReference type="EMBL" id="KIO24161.1"/>
    </source>
</evidence>
<protein>
    <submittedName>
        <fullName evidence="2">Uncharacterized protein</fullName>
    </submittedName>
</protein>
<evidence type="ECO:0000313" key="3">
    <source>
        <dbReference type="Proteomes" id="UP000054248"/>
    </source>
</evidence>
<dbReference type="Proteomes" id="UP000054248">
    <property type="component" value="Unassembled WGS sequence"/>
</dbReference>
<accession>A0A0C3QEA1</accession>
<dbReference type="EMBL" id="KN823067">
    <property type="protein sequence ID" value="KIO24161.1"/>
    <property type="molecule type" value="Genomic_DNA"/>
</dbReference>
<feature type="compositionally biased region" description="Polar residues" evidence="1">
    <location>
        <begin position="62"/>
        <end position="71"/>
    </location>
</feature>
<gene>
    <name evidence="2" type="ORF">M407DRAFT_103553</name>
</gene>
<feature type="compositionally biased region" description="Pro residues" evidence="1">
    <location>
        <begin position="301"/>
        <end position="329"/>
    </location>
</feature>
<reference evidence="3" key="2">
    <citation type="submission" date="2015-01" db="EMBL/GenBank/DDBJ databases">
        <title>Evolutionary Origins and Diversification of the Mycorrhizal Mutualists.</title>
        <authorList>
            <consortium name="DOE Joint Genome Institute"/>
            <consortium name="Mycorrhizal Genomics Consortium"/>
            <person name="Kohler A."/>
            <person name="Kuo A."/>
            <person name="Nagy L.G."/>
            <person name="Floudas D."/>
            <person name="Copeland A."/>
            <person name="Barry K.W."/>
            <person name="Cichocki N."/>
            <person name="Veneault-Fourrey C."/>
            <person name="LaButti K."/>
            <person name="Lindquist E.A."/>
            <person name="Lipzen A."/>
            <person name="Lundell T."/>
            <person name="Morin E."/>
            <person name="Murat C."/>
            <person name="Riley R."/>
            <person name="Ohm R."/>
            <person name="Sun H."/>
            <person name="Tunlid A."/>
            <person name="Henrissat B."/>
            <person name="Grigoriev I.V."/>
            <person name="Hibbett D.S."/>
            <person name="Martin F."/>
        </authorList>
    </citation>
    <scope>NUCLEOTIDE SEQUENCE [LARGE SCALE GENOMIC DNA]</scope>
    <source>
        <strain evidence="3">MUT 4182</strain>
    </source>
</reference>
<feature type="region of interest" description="Disordered" evidence="1">
    <location>
        <begin position="1"/>
        <end position="72"/>
    </location>
</feature>
<feature type="compositionally biased region" description="Polar residues" evidence="1">
    <location>
        <begin position="334"/>
        <end position="348"/>
    </location>
</feature>
<keyword evidence="3" id="KW-1185">Reference proteome</keyword>
<feature type="compositionally biased region" description="Pro residues" evidence="1">
    <location>
        <begin position="262"/>
        <end position="279"/>
    </location>
</feature>
<dbReference type="HOGENOM" id="CLU_659208_0_0_1"/>
<proteinExistence type="predicted"/>
<dbReference type="AlphaFoldDB" id="A0A0C3QEA1"/>
<dbReference type="OrthoDB" id="3246982at2759"/>
<evidence type="ECO:0000256" key="1">
    <source>
        <dbReference type="SAM" id="MobiDB-lite"/>
    </source>
</evidence>
<feature type="compositionally biased region" description="Low complexity" evidence="1">
    <location>
        <begin position="226"/>
        <end position="235"/>
    </location>
</feature>
<organism evidence="2 3">
    <name type="scientific">Tulasnella calospora MUT 4182</name>
    <dbReference type="NCBI Taxonomy" id="1051891"/>
    <lineage>
        <taxon>Eukaryota</taxon>
        <taxon>Fungi</taxon>
        <taxon>Dikarya</taxon>
        <taxon>Basidiomycota</taxon>
        <taxon>Agaricomycotina</taxon>
        <taxon>Agaricomycetes</taxon>
        <taxon>Cantharellales</taxon>
        <taxon>Tulasnellaceae</taxon>
        <taxon>Tulasnella</taxon>
    </lineage>
</organism>
<sequence length="417" mass="44661">MMALAEAPLDLSAGAGPGWNASSGSVGSRFRGGKNDEEEDDDYEFVQSPASFGSPAYGGGRRTSNQRQPNNELPYVVHEEPFGRIPTTMVQKTMEIYPSMQHYGQVDFVAVGMGASWIIGVMGKLCFWDKIEGKIVKNLAKVYEEGESLRNVTIAPTTNSIYVIEAKDGTVQYRVPDEWHAKIKGHLHPSNALELEGPRIHRPMPKPWQHQSQPLPQPQPQPPSLPRSRSATAPRGRGRGGGLHSGGSVGGSRPNSLFVPPGGGPPGRKPSPSPPPPQSGPGYGRGAGGSRPNSSFHPQQYRPPPGPPPPGSYDPNAPPAYVPYQPPPNYLSADPNQVYAQNAPTSGVIQAPGSYRRPQHHHSQPTSSSRNDEDDDEGKQPVSLRREAMVAMIRSTPAILGAGVQLIGLAGLACTIM</sequence>
<reference evidence="2 3" key="1">
    <citation type="submission" date="2014-04" db="EMBL/GenBank/DDBJ databases">
        <authorList>
            <consortium name="DOE Joint Genome Institute"/>
            <person name="Kuo A."/>
            <person name="Girlanda M."/>
            <person name="Perotto S."/>
            <person name="Kohler A."/>
            <person name="Nagy L.G."/>
            <person name="Floudas D."/>
            <person name="Copeland A."/>
            <person name="Barry K.W."/>
            <person name="Cichocki N."/>
            <person name="Veneault-Fourrey C."/>
            <person name="LaButti K."/>
            <person name="Lindquist E.A."/>
            <person name="Lipzen A."/>
            <person name="Lundell T."/>
            <person name="Morin E."/>
            <person name="Murat C."/>
            <person name="Sun H."/>
            <person name="Tunlid A."/>
            <person name="Henrissat B."/>
            <person name="Grigoriev I.V."/>
            <person name="Hibbett D.S."/>
            <person name="Martin F."/>
            <person name="Nordberg H.P."/>
            <person name="Cantor M.N."/>
            <person name="Hua S.X."/>
        </authorList>
    </citation>
    <scope>NUCLEOTIDE SEQUENCE [LARGE SCALE GENOMIC DNA]</scope>
    <source>
        <strain evidence="2 3">MUT 4182</strain>
    </source>
</reference>
<feature type="compositionally biased region" description="Gly residues" evidence="1">
    <location>
        <begin position="239"/>
        <end position="250"/>
    </location>
</feature>
<feature type="compositionally biased region" description="Pro residues" evidence="1">
    <location>
        <begin position="215"/>
        <end position="225"/>
    </location>
</feature>
<name>A0A0C3QEA1_9AGAM</name>